<feature type="region of interest" description="Disordered" evidence="1">
    <location>
        <begin position="1"/>
        <end position="25"/>
    </location>
</feature>
<keyword evidence="2" id="KW-1133">Transmembrane helix</keyword>
<sequence length="208" mass="22367" precursor="true">MTKSRNARQKDAPARGPRDRDTARLDAMIADAVRRAPEPSPPDGFSARVMAGFAPKRPSPLTLLRLWLTRPRSVTFTPVRLASAMAAAMVLLAVGFLALDRAPVGGGGPEGPTLSTVRFVLNDADASARAVSVIGSFNGWEAETSAMRYDAGAKVWVLEAELPPGDHEYMFLVDGRPVADPRARLTRDDGFGNVNAILIVNGRHEHTL</sequence>
<dbReference type="Gene3D" id="2.60.40.10">
    <property type="entry name" value="Immunoglobulins"/>
    <property type="match status" value="1"/>
</dbReference>
<feature type="transmembrane region" description="Helical" evidence="2">
    <location>
        <begin position="79"/>
        <end position="99"/>
    </location>
</feature>
<evidence type="ECO:0000259" key="3">
    <source>
        <dbReference type="Pfam" id="PF16561"/>
    </source>
</evidence>
<dbReference type="InterPro" id="IPR013783">
    <property type="entry name" value="Ig-like_fold"/>
</dbReference>
<gene>
    <name evidence="4" type="ordered locus">Daes_2869</name>
</gene>
<feature type="domain" description="AMP-activated protein kinase glycogen-binding" evidence="3">
    <location>
        <begin position="127"/>
        <end position="201"/>
    </location>
</feature>
<dbReference type="KEGG" id="das:Daes_2869"/>
<dbReference type="AlphaFoldDB" id="E6VY51"/>
<feature type="compositionally biased region" description="Basic and acidic residues" evidence="1">
    <location>
        <begin position="8"/>
        <end position="24"/>
    </location>
</feature>
<dbReference type="OrthoDB" id="5451596at2"/>
<reference evidence="4 5" key="2">
    <citation type="journal article" date="2014" name="Genome Announc.">
        <title>Complete Genome Sequence of the Subsurface, Mesophilic Sulfate-Reducing Bacterium Desulfovibrio aespoeensis Aspo-2.</title>
        <authorList>
            <person name="Pedersen K."/>
            <person name="Bengtsson A."/>
            <person name="Edlund J."/>
            <person name="Rabe L."/>
            <person name="Hazen T."/>
            <person name="Chakraborty R."/>
            <person name="Goodwin L."/>
            <person name="Shapiro N."/>
        </authorList>
    </citation>
    <scope>NUCLEOTIDE SEQUENCE [LARGE SCALE GENOMIC DNA]</scope>
    <source>
        <strain evidence="5">ATCC 700646 / DSM 10631 / Aspo-2</strain>
    </source>
</reference>
<dbReference type="STRING" id="643562.Daes_2869"/>
<evidence type="ECO:0000256" key="1">
    <source>
        <dbReference type="SAM" id="MobiDB-lite"/>
    </source>
</evidence>
<dbReference type="eggNOG" id="COG0296">
    <property type="taxonomic scope" value="Bacteria"/>
</dbReference>
<dbReference type="Pfam" id="PF16561">
    <property type="entry name" value="AMPK1_CBM"/>
    <property type="match status" value="1"/>
</dbReference>
<keyword evidence="2" id="KW-0812">Transmembrane</keyword>
<name>E6VY51_PSEA9</name>
<evidence type="ECO:0000313" key="5">
    <source>
        <dbReference type="Proteomes" id="UP000002191"/>
    </source>
</evidence>
<dbReference type="EMBL" id="CP002431">
    <property type="protein sequence ID" value="ADU63865.1"/>
    <property type="molecule type" value="Genomic_DNA"/>
</dbReference>
<accession>E6VY51</accession>
<dbReference type="InterPro" id="IPR032640">
    <property type="entry name" value="AMPK1_CBM"/>
</dbReference>
<dbReference type="RefSeq" id="WP_013515768.1">
    <property type="nucleotide sequence ID" value="NC_014844.1"/>
</dbReference>
<dbReference type="CDD" id="cd02859">
    <property type="entry name" value="E_set_AMPKbeta_like_N"/>
    <property type="match status" value="1"/>
</dbReference>
<dbReference type="GO" id="GO:0016787">
    <property type="term" value="F:hydrolase activity"/>
    <property type="evidence" value="ECO:0007669"/>
    <property type="project" value="UniProtKB-KW"/>
</dbReference>
<keyword evidence="5" id="KW-1185">Reference proteome</keyword>
<keyword evidence="4" id="KW-0378">Hydrolase</keyword>
<dbReference type="SUPFAM" id="SSF81296">
    <property type="entry name" value="E set domains"/>
    <property type="match status" value="1"/>
</dbReference>
<proteinExistence type="predicted"/>
<organism evidence="4 5">
    <name type="scientific">Pseudodesulfovibrio aespoeensis (strain ATCC 700646 / DSM 10631 / Aspo-2)</name>
    <name type="common">Desulfovibrio aespoeensis</name>
    <dbReference type="NCBI Taxonomy" id="643562"/>
    <lineage>
        <taxon>Bacteria</taxon>
        <taxon>Pseudomonadati</taxon>
        <taxon>Thermodesulfobacteriota</taxon>
        <taxon>Desulfovibrionia</taxon>
        <taxon>Desulfovibrionales</taxon>
        <taxon>Desulfovibrionaceae</taxon>
    </lineage>
</organism>
<dbReference type="HOGENOM" id="CLU_109740_0_0_7"/>
<reference evidence="5" key="1">
    <citation type="submission" date="2010-12" db="EMBL/GenBank/DDBJ databases">
        <title>Complete sequence of Desulfovibrio aespoeensis Aspo-2.</title>
        <authorList>
            <consortium name="US DOE Joint Genome Institute"/>
            <person name="Lucas S."/>
            <person name="Copeland A."/>
            <person name="Lapidus A."/>
            <person name="Cheng J.-F."/>
            <person name="Goodwin L."/>
            <person name="Pitluck S."/>
            <person name="Chertkov O."/>
            <person name="Misra M."/>
            <person name="Detter J.C."/>
            <person name="Han C."/>
            <person name="Tapia R."/>
            <person name="Land M."/>
            <person name="Hauser L."/>
            <person name="Kyrpides N."/>
            <person name="Ivanova N."/>
            <person name="Ovchinnikova G."/>
            <person name="Pedersen K."/>
            <person name="Jagevall S."/>
            <person name="Hazen T."/>
            <person name="Woyke T."/>
        </authorList>
    </citation>
    <scope>NUCLEOTIDE SEQUENCE [LARGE SCALE GENOMIC DNA]</scope>
    <source>
        <strain evidence="5">ATCC 700646 / DSM 10631 / Aspo-2</strain>
    </source>
</reference>
<keyword evidence="2" id="KW-0472">Membrane</keyword>
<dbReference type="InterPro" id="IPR014756">
    <property type="entry name" value="Ig_E-set"/>
</dbReference>
<evidence type="ECO:0000313" key="4">
    <source>
        <dbReference type="EMBL" id="ADU63865.1"/>
    </source>
</evidence>
<dbReference type="Proteomes" id="UP000002191">
    <property type="component" value="Chromosome"/>
</dbReference>
<protein>
    <submittedName>
        <fullName evidence="4">Glycoside hydrolase family 13 domain protein</fullName>
    </submittedName>
</protein>
<evidence type="ECO:0000256" key="2">
    <source>
        <dbReference type="SAM" id="Phobius"/>
    </source>
</evidence>